<evidence type="ECO:0000256" key="1">
    <source>
        <dbReference type="SAM" id="MobiDB-lite"/>
    </source>
</evidence>
<feature type="compositionally biased region" description="Basic residues" evidence="1">
    <location>
        <begin position="586"/>
        <end position="596"/>
    </location>
</feature>
<proteinExistence type="predicted"/>
<feature type="compositionally biased region" description="Polar residues" evidence="1">
    <location>
        <begin position="397"/>
        <end position="416"/>
    </location>
</feature>
<feature type="region of interest" description="Disordered" evidence="1">
    <location>
        <begin position="388"/>
        <end position="416"/>
    </location>
</feature>
<dbReference type="Proteomes" id="UP000076842">
    <property type="component" value="Unassembled WGS sequence"/>
</dbReference>
<evidence type="ECO:0000313" key="3">
    <source>
        <dbReference type="Proteomes" id="UP000076842"/>
    </source>
</evidence>
<accession>A0A165E4R2</accession>
<feature type="region of interest" description="Disordered" evidence="1">
    <location>
        <begin position="188"/>
        <end position="243"/>
    </location>
</feature>
<organism evidence="2 3">
    <name type="scientific">Calocera cornea HHB12733</name>
    <dbReference type="NCBI Taxonomy" id="1353952"/>
    <lineage>
        <taxon>Eukaryota</taxon>
        <taxon>Fungi</taxon>
        <taxon>Dikarya</taxon>
        <taxon>Basidiomycota</taxon>
        <taxon>Agaricomycotina</taxon>
        <taxon>Dacrymycetes</taxon>
        <taxon>Dacrymycetales</taxon>
        <taxon>Dacrymycetaceae</taxon>
        <taxon>Calocera</taxon>
    </lineage>
</organism>
<gene>
    <name evidence="2" type="ORF">CALCODRAFT_23674</name>
</gene>
<dbReference type="InParanoid" id="A0A165E4R2"/>
<sequence length="622" mass="68062">MCRSSRPRRAQDGFIFRNELFLVDLEPRAPGIPVELLGEEAEELGLAVSELGAAGAEGWFERAFLARYIAFEQIERSTVIPEGQPPTIVPQPLAGNEPNRHPLAAGHSSLDDLSEQNLDRFQREADGYYGVPVPRPGHGQAYSPLQFPASGPRTQPAAGQLSFDPPFEYSDDAPDSPRIIAVTERFHDPAPLPASRPQTPPPLYHVGRSPDPLSRPISDHASTYAHSDDDNNAGPSSISYHYHHDDTHRLAPGLYMLQDTGAQEDGTDPGIGTRAGSGPPRLPYTIVPPRDMENRILQAPANGFMGGSRDFASYPPAPPESVDEFRGRGAQDPRGPPHPVNRLPDFDAHIHNPPATLHYMNSPRYVSTYDRHSPPQSADGSFHLVPYDPPAPPHIPGNSQELSPRPTTEEANVTAHSISARPQVMRRSPSYGEAAWSTHRAWLGVVRATSPVEVDNLAGPSQTPARSHSQTEDEVPPRRTMQQPVRRRPAAVDETVPPAATNDGYQGPYQGTRSRMRRLQPQARTEEEQVEEVLKTEEEEPMAAEDERHGAAAWTAGPSSSRKHARSEDDDEQHGEDEDQAESSGRPKKKKARSQHASKPNEGGKGRGGRGGRGGRKGKRRA</sequence>
<feature type="region of interest" description="Disordered" evidence="1">
    <location>
        <begin position="455"/>
        <end position="622"/>
    </location>
</feature>
<dbReference type="AlphaFoldDB" id="A0A165E4R2"/>
<feature type="region of interest" description="Disordered" evidence="1">
    <location>
        <begin position="302"/>
        <end position="355"/>
    </location>
</feature>
<dbReference type="EMBL" id="KV424022">
    <property type="protein sequence ID" value="KZT54093.1"/>
    <property type="molecule type" value="Genomic_DNA"/>
</dbReference>
<feature type="region of interest" description="Disordered" evidence="1">
    <location>
        <begin position="260"/>
        <end position="283"/>
    </location>
</feature>
<feature type="compositionally biased region" description="Basic residues" evidence="1">
    <location>
        <begin position="607"/>
        <end position="622"/>
    </location>
</feature>
<feature type="compositionally biased region" description="Pro residues" evidence="1">
    <location>
        <begin position="190"/>
        <end position="203"/>
    </location>
</feature>
<feature type="compositionally biased region" description="Basic and acidic residues" evidence="1">
    <location>
        <begin position="524"/>
        <end position="536"/>
    </location>
</feature>
<feature type="compositionally biased region" description="Polar residues" evidence="1">
    <location>
        <begin position="459"/>
        <end position="468"/>
    </location>
</feature>
<feature type="region of interest" description="Disordered" evidence="1">
    <location>
        <begin position="132"/>
        <end position="175"/>
    </location>
</feature>
<protein>
    <submittedName>
        <fullName evidence="2">Uncharacterized protein</fullName>
    </submittedName>
</protein>
<name>A0A165E4R2_9BASI</name>
<feature type="region of interest" description="Disordered" evidence="1">
    <location>
        <begin position="81"/>
        <end position="108"/>
    </location>
</feature>
<keyword evidence="3" id="KW-1185">Reference proteome</keyword>
<evidence type="ECO:0000313" key="2">
    <source>
        <dbReference type="EMBL" id="KZT54093.1"/>
    </source>
</evidence>
<reference evidence="2 3" key="1">
    <citation type="journal article" date="2016" name="Mol. Biol. Evol.">
        <title>Comparative Genomics of Early-Diverging Mushroom-Forming Fungi Provides Insights into the Origins of Lignocellulose Decay Capabilities.</title>
        <authorList>
            <person name="Nagy L.G."/>
            <person name="Riley R."/>
            <person name="Tritt A."/>
            <person name="Adam C."/>
            <person name="Daum C."/>
            <person name="Floudas D."/>
            <person name="Sun H."/>
            <person name="Yadav J.S."/>
            <person name="Pangilinan J."/>
            <person name="Larsson K.H."/>
            <person name="Matsuura K."/>
            <person name="Barry K."/>
            <person name="Labutti K."/>
            <person name="Kuo R."/>
            <person name="Ohm R.A."/>
            <person name="Bhattacharya S.S."/>
            <person name="Shirouzu T."/>
            <person name="Yoshinaga Y."/>
            <person name="Martin F.M."/>
            <person name="Grigoriev I.V."/>
            <person name="Hibbett D.S."/>
        </authorList>
    </citation>
    <scope>NUCLEOTIDE SEQUENCE [LARGE SCALE GENOMIC DNA]</scope>
    <source>
        <strain evidence="2 3">HHB12733</strain>
    </source>
</reference>
<feature type="compositionally biased region" description="Acidic residues" evidence="1">
    <location>
        <begin position="568"/>
        <end position="581"/>
    </location>
</feature>